<dbReference type="Proteomes" id="UP000295134">
    <property type="component" value="Chromosome"/>
</dbReference>
<evidence type="ECO:0000313" key="3">
    <source>
        <dbReference type="EMBL" id="WGM07347.1"/>
    </source>
</evidence>
<evidence type="ECO:0000313" key="5">
    <source>
        <dbReference type="Proteomes" id="UP001177592"/>
    </source>
</evidence>
<dbReference type="GeneID" id="96879278"/>
<dbReference type="EMBL" id="CP038613">
    <property type="protein sequence ID" value="QBY43339.1"/>
    <property type="molecule type" value="Genomic_DNA"/>
</dbReference>
<dbReference type="Proteomes" id="UP001177592">
    <property type="component" value="Chromosome"/>
</dbReference>
<proteinExistence type="predicted"/>
<feature type="domain" description="HipA N-terminal subdomain 1" evidence="1">
    <location>
        <begin position="7"/>
        <end position="96"/>
    </location>
</feature>
<keyword evidence="5" id="KW-1185">Reference proteome</keyword>
<dbReference type="Pfam" id="PF13657">
    <property type="entry name" value="Couple_hipA"/>
    <property type="match status" value="1"/>
</dbReference>
<name>A0A4P7KT95_9GAMM</name>
<dbReference type="AlphaFoldDB" id="A0A4P7KT95"/>
<reference evidence="2 4" key="1">
    <citation type="submission" date="2019-03" db="EMBL/GenBank/DDBJ databases">
        <title>Long-read sequencing reveals hyperdense prophage content in a complex bacterial symbiont genome.</title>
        <authorList>
            <person name="Frost C.L."/>
            <person name="Siozios S."/>
            <person name="Nadal-Jimenez P."/>
            <person name="Brockhurst M.A."/>
            <person name="King K.C."/>
            <person name="Darby A.C."/>
            <person name="Hurst G.D.D."/>
        </authorList>
    </citation>
    <scope>NUCLEOTIDE SEQUENCE [LARGE SCALE GENOMIC DNA]</scope>
    <source>
        <strain evidence="2 4">FIN</strain>
    </source>
</reference>
<sequence>MVMEVINVNYKQHEVGAVSFDTSKGLGFFEYNSRFIKQGIELSPLKMPLATRIYSFPELDFNTFKGLPGLIADSLPDDFGNAVLNAWVATMGKSPDTITPLHHYSDYNIPVKEGWARWNTCQQLGSKVSMPHNRLRSVLWLLLLKKFLIQDKNLPLSYIKMVRKIAKQ</sequence>
<protein>
    <submittedName>
        <fullName evidence="3">HipA N-terminal domain-containing protein</fullName>
    </submittedName>
</protein>
<evidence type="ECO:0000313" key="2">
    <source>
        <dbReference type="EMBL" id="QBY43339.1"/>
    </source>
</evidence>
<accession>A0A4P7KT95</accession>
<dbReference type="KEGG" id="ans:ArsFIN_19060"/>
<reference evidence="3" key="2">
    <citation type="submission" date="2023-04" db="EMBL/GenBank/DDBJ databases">
        <title>Genome dynamics across the evolutionary transition to endosymbiosis.</title>
        <authorList>
            <person name="Siozios S."/>
            <person name="Nadal-Jimenez P."/>
            <person name="Azagi T."/>
            <person name="Sprong H."/>
            <person name="Frost C.L."/>
            <person name="Parratt S.R."/>
            <person name="Taylor G."/>
            <person name="Brettell L."/>
            <person name="Lew K.C."/>
            <person name="Croft L."/>
            <person name="King K.C."/>
            <person name="Brockhurst M.A."/>
            <person name="Hypsa V."/>
            <person name="Novakova E."/>
            <person name="Darby A.C."/>
            <person name="Hurst G.D.D."/>
        </authorList>
    </citation>
    <scope>NUCLEOTIDE SEQUENCE</scope>
    <source>
        <strain evidence="3">ANv_CAN</strain>
    </source>
</reference>
<dbReference type="RefSeq" id="WP_246067407.1">
    <property type="nucleotide sequence ID" value="NZ_CP038613.1"/>
</dbReference>
<organism evidence="2 4">
    <name type="scientific">Arsenophonus nasoniae</name>
    <name type="common">son-killer infecting Nasonia vitripennis</name>
    <dbReference type="NCBI Taxonomy" id="638"/>
    <lineage>
        <taxon>Bacteria</taxon>
        <taxon>Pseudomonadati</taxon>
        <taxon>Pseudomonadota</taxon>
        <taxon>Gammaproteobacteria</taxon>
        <taxon>Enterobacterales</taxon>
        <taxon>Morganellaceae</taxon>
        <taxon>Arsenophonus</taxon>
    </lineage>
</organism>
<dbReference type="EMBL" id="CP123523">
    <property type="protein sequence ID" value="WGM07347.1"/>
    <property type="molecule type" value="Genomic_DNA"/>
</dbReference>
<gene>
    <name evidence="2" type="ORF">ArsFIN_19060</name>
    <name evidence="3" type="ORF">QE258_08870</name>
</gene>
<evidence type="ECO:0000313" key="4">
    <source>
        <dbReference type="Proteomes" id="UP000295134"/>
    </source>
</evidence>
<dbReference type="InterPro" id="IPR017508">
    <property type="entry name" value="HipA_N1"/>
</dbReference>
<evidence type="ECO:0000259" key="1">
    <source>
        <dbReference type="Pfam" id="PF13657"/>
    </source>
</evidence>